<protein>
    <submittedName>
        <fullName evidence="1">Uncharacterized protein</fullName>
    </submittedName>
</protein>
<dbReference type="Proteomes" id="UP001501556">
    <property type="component" value="Unassembled WGS sequence"/>
</dbReference>
<gene>
    <name evidence="1" type="ORF">GCM10022407_40940</name>
</gene>
<comment type="caution">
    <text evidence="1">The sequence shown here is derived from an EMBL/GenBank/DDBJ whole genome shotgun (WGS) entry which is preliminary data.</text>
</comment>
<keyword evidence="2" id="KW-1185">Reference proteome</keyword>
<dbReference type="EMBL" id="BAABDI010000048">
    <property type="protein sequence ID" value="GAA3992350.1"/>
    <property type="molecule type" value="Genomic_DNA"/>
</dbReference>
<dbReference type="RefSeq" id="WP_345127465.1">
    <property type="nucleotide sequence ID" value="NZ_BAABDI010000048.1"/>
</dbReference>
<sequence length="303" mass="34388">MRSEHISGRQKLAERVYQLLVKAFDTSNFTQWYFDEKVFTEDIEKDISHRLYDYFDSINNKKDFKDREPNEDNDSNCSYFYDSIPPYSSGFASYLGYMLGILKPVEVGAVLDEKFPNPDVLDCDYLDDILAEIQNTIAEGHGYDPGQNGGIEYGFPAERITSPNLDSAYRWQVRNRTRLLRIQSYPVTPTVPTSQPVQANASPVLLQWLGQVADLAELLHRLEKGGIIDLKRYFENGGKGIDLCRGITNVFAFREEKVVDNLNGYLSHLKKSVGPGEIDEGVMIKIGRKRGGKMDNMMPGETS</sequence>
<reference evidence="2" key="1">
    <citation type="journal article" date="2019" name="Int. J. Syst. Evol. Microbiol.">
        <title>The Global Catalogue of Microorganisms (GCM) 10K type strain sequencing project: providing services to taxonomists for standard genome sequencing and annotation.</title>
        <authorList>
            <consortium name="The Broad Institute Genomics Platform"/>
            <consortium name="The Broad Institute Genome Sequencing Center for Infectious Disease"/>
            <person name="Wu L."/>
            <person name="Ma J."/>
        </authorList>
    </citation>
    <scope>NUCLEOTIDE SEQUENCE [LARGE SCALE GENOMIC DNA]</scope>
    <source>
        <strain evidence="2">JCM 17217</strain>
    </source>
</reference>
<proteinExistence type="predicted"/>
<evidence type="ECO:0000313" key="2">
    <source>
        <dbReference type="Proteomes" id="UP001501556"/>
    </source>
</evidence>
<name>A0ABP7R463_9BACT</name>
<accession>A0ABP7R463</accession>
<evidence type="ECO:0000313" key="1">
    <source>
        <dbReference type="EMBL" id="GAA3992350.1"/>
    </source>
</evidence>
<organism evidence="1 2">
    <name type="scientific">Hymenobacter antarcticus</name>
    <dbReference type="NCBI Taxonomy" id="486270"/>
    <lineage>
        <taxon>Bacteria</taxon>
        <taxon>Pseudomonadati</taxon>
        <taxon>Bacteroidota</taxon>
        <taxon>Cytophagia</taxon>
        <taxon>Cytophagales</taxon>
        <taxon>Hymenobacteraceae</taxon>
        <taxon>Hymenobacter</taxon>
    </lineage>
</organism>